<feature type="region of interest" description="Disordered" evidence="1">
    <location>
        <begin position="119"/>
        <end position="144"/>
    </location>
</feature>
<sequence>MNLRAEQNPGRVIDSRGSYRDGSGVLTETIRGAGDMSKNDPLDWLATHISEPRLRQYLTRTGGDPVRAIELYTWNAHLAAAFFIDLGHLEVALRNALDSRMTVRHQRLGLQRTWLDDPAGELGRDLSPGPPRHRQPYTDISRARGRVRENGKPLDHGQILSETSFGLWHQLVSKKWTNLWPDLAGAFPHSPNRRRETVADPISDLRDLRNRIGHHHRIWPLPCAKRHNQLLDVAGYIDPNLRAWIADTSTVPTLLASSPLGRPEA</sequence>
<dbReference type="AlphaFoldDB" id="A0A511J7S8"/>
<evidence type="ECO:0000313" key="2">
    <source>
        <dbReference type="EMBL" id="GEL94038.1"/>
    </source>
</evidence>
<evidence type="ECO:0008006" key="4">
    <source>
        <dbReference type="Google" id="ProtNLM"/>
    </source>
</evidence>
<reference evidence="2 3" key="1">
    <citation type="submission" date="2019-07" db="EMBL/GenBank/DDBJ databases">
        <title>Whole genome shotgun sequence of Cellulomonas composti NBRC 100758.</title>
        <authorList>
            <person name="Hosoyama A."/>
            <person name="Uohara A."/>
            <person name="Ohji S."/>
            <person name="Ichikawa N."/>
        </authorList>
    </citation>
    <scope>NUCLEOTIDE SEQUENCE [LARGE SCALE GENOMIC DNA]</scope>
    <source>
        <strain evidence="2 3">NBRC 100758</strain>
    </source>
</reference>
<dbReference type="EMBL" id="BJWG01000002">
    <property type="protein sequence ID" value="GEL94038.1"/>
    <property type="molecule type" value="Genomic_DNA"/>
</dbReference>
<keyword evidence="3" id="KW-1185">Reference proteome</keyword>
<accession>A0A511J7S8</accession>
<evidence type="ECO:0000256" key="1">
    <source>
        <dbReference type="SAM" id="MobiDB-lite"/>
    </source>
</evidence>
<protein>
    <recommendedName>
        <fullName evidence="4">Abi-like protein</fullName>
    </recommendedName>
</protein>
<evidence type="ECO:0000313" key="3">
    <source>
        <dbReference type="Proteomes" id="UP000321720"/>
    </source>
</evidence>
<gene>
    <name evidence="2" type="ORF">CCO02nite_06960</name>
</gene>
<organism evidence="2 3">
    <name type="scientific">Cellulomonas composti</name>
    <dbReference type="NCBI Taxonomy" id="266130"/>
    <lineage>
        <taxon>Bacteria</taxon>
        <taxon>Bacillati</taxon>
        <taxon>Actinomycetota</taxon>
        <taxon>Actinomycetes</taxon>
        <taxon>Micrococcales</taxon>
        <taxon>Cellulomonadaceae</taxon>
        <taxon>Cellulomonas</taxon>
    </lineage>
</organism>
<proteinExistence type="predicted"/>
<dbReference type="Proteomes" id="UP000321720">
    <property type="component" value="Unassembled WGS sequence"/>
</dbReference>
<comment type="caution">
    <text evidence="2">The sequence shown here is derived from an EMBL/GenBank/DDBJ whole genome shotgun (WGS) entry which is preliminary data.</text>
</comment>
<name>A0A511J7S8_9CELL</name>